<keyword evidence="2" id="KW-1185">Reference proteome</keyword>
<proteinExistence type="predicted"/>
<sequence>MAIDKGRTVARSKAEARLIKAKLYRGPECKIHAGNFTRYTSNGACIMCASLTEPKGKSRGYIAKKRDVQAFNHPVSPWPITAENMHLCPDLSFKRT</sequence>
<evidence type="ECO:0000313" key="2">
    <source>
        <dbReference type="Proteomes" id="UP000030156"/>
    </source>
</evidence>
<name>A0A0A0P5Q4_9CAUD</name>
<protein>
    <submittedName>
        <fullName evidence="1">Uncharacterized protein</fullName>
    </submittedName>
</protein>
<dbReference type="EMBL" id="KF591601">
    <property type="protein sequence ID" value="AGZ17836.1"/>
    <property type="molecule type" value="Genomic_DNA"/>
</dbReference>
<dbReference type="Proteomes" id="UP000030156">
    <property type="component" value="Segment"/>
</dbReference>
<organism evidence="1 2">
    <name type="scientific">Enterobacteria phage IME_EC2</name>
    <dbReference type="NCBI Taxonomy" id="1414766"/>
    <lineage>
        <taxon>Viruses</taxon>
        <taxon>Duplodnaviria</taxon>
        <taxon>Heunggongvirae</taxon>
        <taxon>Uroviricota</taxon>
        <taxon>Caudoviricetes</taxon>
        <taxon>Murrayvirus</taxon>
        <taxon>Murrayvirus EC2</taxon>
    </lineage>
</organism>
<reference evidence="1 2" key="1">
    <citation type="submission" date="2013-08" db="EMBL/GenBank/DDBJ databases">
        <authorList>
            <person name="Tong Y."/>
            <person name="Hua Y."/>
            <person name="Mi Z."/>
            <person name="An X."/>
            <person name="Pei G."/>
            <person name="Wang W."/>
            <person name="Xu X."/>
            <person name="Li S."/>
        </authorList>
    </citation>
    <scope>NUCLEOTIDE SEQUENCE [LARGE SCALE GENOMIC DNA]</scope>
    <source>
        <strain evidence="1">Sewage</strain>
    </source>
</reference>
<gene>
    <name evidence="1" type="ORF">IME_EC2_45</name>
</gene>
<accession>A0A0A0P5Q4</accession>
<evidence type="ECO:0000313" key="1">
    <source>
        <dbReference type="EMBL" id="AGZ17836.1"/>
    </source>
</evidence>